<dbReference type="InterPro" id="IPR016160">
    <property type="entry name" value="Ald_DH_CS_CYS"/>
</dbReference>
<dbReference type="Gene3D" id="3.40.309.10">
    <property type="entry name" value="Aldehyde Dehydrogenase, Chain A, domain 2"/>
    <property type="match status" value="1"/>
</dbReference>
<dbReference type="InterPro" id="IPR015590">
    <property type="entry name" value="Aldehyde_DH_dom"/>
</dbReference>
<dbReference type="Gene3D" id="3.40.605.10">
    <property type="entry name" value="Aldehyde Dehydrogenase, Chain A, domain 1"/>
    <property type="match status" value="1"/>
</dbReference>
<accession>A0AAW5VP62</accession>
<dbReference type="FunFam" id="3.40.605.10:FF:000007">
    <property type="entry name" value="NAD/NADP-dependent betaine aldehyde dehydrogenase"/>
    <property type="match status" value="1"/>
</dbReference>
<dbReference type="SUPFAM" id="SSF53720">
    <property type="entry name" value="ALDH-like"/>
    <property type="match status" value="1"/>
</dbReference>
<organism evidence="6 7">
    <name type="scientific">Alcaligenes phenolicus</name>
    <dbReference type="NCBI Taxonomy" id="232846"/>
    <lineage>
        <taxon>Bacteria</taxon>
        <taxon>Pseudomonadati</taxon>
        <taxon>Pseudomonadota</taxon>
        <taxon>Betaproteobacteria</taxon>
        <taxon>Burkholderiales</taxon>
        <taxon>Alcaligenaceae</taxon>
        <taxon>Alcaligenes</taxon>
    </lineage>
</organism>
<evidence type="ECO:0000256" key="4">
    <source>
        <dbReference type="RuleBase" id="RU003345"/>
    </source>
</evidence>
<evidence type="ECO:0000259" key="5">
    <source>
        <dbReference type="Pfam" id="PF00171"/>
    </source>
</evidence>
<feature type="active site" evidence="3">
    <location>
        <position position="247"/>
    </location>
</feature>
<dbReference type="GO" id="GO:0016620">
    <property type="term" value="F:oxidoreductase activity, acting on the aldehyde or oxo group of donors, NAD or NADP as acceptor"/>
    <property type="evidence" value="ECO:0007669"/>
    <property type="project" value="InterPro"/>
</dbReference>
<evidence type="ECO:0000256" key="1">
    <source>
        <dbReference type="ARBA" id="ARBA00009986"/>
    </source>
</evidence>
<dbReference type="FunFam" id="3.40.309.10:FF:000012">
    <property type="entry name" value="Betaine aldehyde dehydrogenase"/>
    <property type="match status" value="1"/>
</dbReference>
<reference evidence="6" key="1">
    <citation type="submission" date="2022-11" db="EMBL/GenBank/DDBJ databases">
        <title>Biodiversity and phylogenetic relationships of bacteria.</title>
        <authorList>
            <person name="Machado R.A.R."/>
            <person name="Bhat A."/>
            <person name="Loulou A."/>
            <person name="Kallel S."/>
        </authorList>
    </citation>
    <scope>NUCLEOTIDE SEQUENCE</scope>
    <source>
        <strain evidence="6">DSM 16503</strain>
    </source>
</reference>
<sequence>MSRWSHYYDGGWQPPVAGQYIEVVDPSTARAIGECARGDAADIAAAVESAHRGYLAWSRLQAVERGRLLARLADLLVENVDRLAHLESMETGKPLKVAKGDVLTCARYFEFFSGVADKLPGEVLPASNEHFMYSVREPFGVTGHIIPWNGPITQAGRGAAPALCAGNSVVLKPAEQTPGTTLELARLAMEAGFPAGVLNVVTGYGPEAGKALAEHPLVRRISFTGSVQTGRFVLHQAAERIVPATVELGGKSPFIVFEDADLDRAASLARKAFVFNTGQICSAGTRLVVHKNVADAFTAKLADELAKVTIGPGVEDQDIGPVISKEQMERVLQYLEIGRSEGARVAYGGGRPSIPGTQDGYFIEPTLFTCANNEMRIAREEIFGPVGVVIPFNTEEEAVAIANDSEYGLAAAVWTTNIARAHRCAAALQAGQVYVNDYQPIGVEAPFGGYKNSGYGREKGLAALHDYTQIKTVIIHHG</sequence>
<dbReference type="PROSITE" id="PS00687">
    <property type="entry name" value="ALDEHYDE_DEHYDR_GLU"/>
    <property type="match status" value="1"/>
</dbReference>
<evidence type="ECO:0000313" key="7">
    <source>
        <dbReference type="Proteomes" id="UP001208074"/>
    </source>
</evidence>
<dbReference type="Pfam" id="PF00171">
    <property type="entry name" value="Aldedh"/>
    <property type="match status" value="1"/>
</dbReference>
<evidence type="ECO:0000313" key="6">
    <source>
        <dbReference type="EMBL" id="MCX5565688.1"/>
    </source>
</evidence>
<comment type="caution">
    <text evidence="6">The sequence shown here is derived from an EMBL/GenBank/DDBJ whole genome shotgun (WGS) entry which is preliminary data.</text>
</comment>
<proteinExistence type="inferred from homology"/>
<comment type="similarity">
    <text evidence="1 4">Belongs to the aldehyde dehydrogenase family.</text>
</comment>
<dbReference type="PANTHER" id="PTHR11699">
    <property type="entry name" value="ALDEHYDE DEHYDROGENASE-RELATED"/>
    <property type="match status" value="1"/>
</dbReference>
<dbReference type="AlphaFoldDB" id="A0AAW5VP62"/>
<dbReference type="InterPro" id="IPR016161">
    <property type="entry name" value="Ald_DH/histidinol_DH"/>
</dbReference>
<dbReference type="RefSeq" id="WP_035275703.1">
    <property type="nucleotide sequence ID" value="NZ_JAPKNB010000006.1"/>
</dbReference>
<dbReference type="Proteomes" id="UP001208074">
    <property type="component" value="Unassembled WGS sequence"/>
</dbReference>
<dbReference type="InterPro" id="IPR029510">
    <property type="entry name" value="Ald_DH_CS_GLU"/>
</dbReference>
<dbReference type="InterPro" id="IPR016162">
    <property type="entry name" value="Ald_DH_N"/>
</dbReference>
<gene>
    <name evidence="6" type="ORF">OSH02_09960</name>
</gene>
<keyword evidence="2 4" id="KW-0560">Oxidoreductase</keyword>
<dbReference type="EMBL" id="JAPKNB010000006">
    <property type="protein sequence ID" value="MCX5565688.1"/>
    <property type="molecule type" value="Genomic_DNA"/>
</dbReference>
<name>A0AAW5VP62_9BURK</name>
<evidence type="ECO:0000256" key="2">
    <source>
        <dbReference type="ARBA" id="ARBA00023002"/>
    </source>
</evidence>
<evidence type="ECO:0000256" key="3">
    <source>
        <dbReference type="PROSITE-ProRule" id="PRU10007"/>
    </source>
</evidence>
<protein>
    <submittedName>
        <fullName evidence="6">Aldehyde dehydrogenase family protein</fullName>
    </submittedName>
</protein>
<dbReference type="PROSITE" id="PS00070">
    <property type="entry name" value="ALDEHYDE_DEHYDR_CYS"/>
    <property type="match status" value="1"/>
</dbReference>
<feature type="domain" description="Aldehyde dehydrogenase" evidence="5">
    <location>
        <begin position="16"/>
        <end position="473"/>
    </location>
</feature>
<dbReference type="InterPro" id="IPR016163">
    <property type="entry name" value="Ald_DH_C"/>
</dbReference>